<dbReference type="Gene3D" id="3.40.50.300">
    <property type="entry name" value="P-loop containing nucleotide triphosphate hydrolases"/>
    <property type="match status" value="2"/>
</dbReference>
<organism evidence="7 8">
    <name type="scientific">Candidatus Thermofonsia Clade 1 bacterium</name>
    <dbReference type="NCBI Taxonomy" id="2364210"/>
    <lineage>
        <taxon>Bacteria</taxon>
        <taxon>Bacillati</taxon>
        <taxon>Chloroflexota</taxon>
        <taxon>Candidatus Thermofontia</taxon>
        <taxon>Candidatus Thermofonsia Clade 1</taxon>
    </lineage>
</organism>
<dbReference type="InterPro" id="IPR036628">
    <property type="entry name" value="Clp_N_dom_sf"/>
</dbReference>
<dbReference type="PANTHER" id="PTHR11638">
    <property type="entry name" value="ATP-DEPENDENT CLP PROTEASE"/>
    <property type="match status" value="1"/>
</dbReference>
<accession>A0A2M8P2E1</accession>
<evidence type="ECO:0000259" key="5">
    <source>
        <dbReference type="SMART" id="SM00382"/>
    </source>
</evidence>
<dbReference type="PANTHER" id="PTHR11638:SF18">
    <property type="entry name" value="HEAT SHOCK PROTEIN 104"/>
    <property type="match status" value="1"/>
</dbReference>
<dbReference type="GO" id="GO:0005524">
    <property type="term" value="F:ATP binding"/>
    <property type="evidence" value="ECO:0007669"/>
    <property type="project" value="UniProtKB-KW"/>
</dbReference>
<feature type="domain" description="AAA+ ATPase" evidence="5">
    <location>
        <begin position="476"/>
        <end position="624"/>
    </location>
</feature>
<dbReference type="InterPro" id="IPR001270">
    <property type="entry name" value="ClpA/B"/>
</dbReference>
<dbReference type="SMART" id="SM00382">
    <property type="entry name" value="AAA"/>
    <property type="match status" value="2"/>
</dbReference>
<dbReference type="InterPro" id="IPR041546">
    <property type="entry name" value="ClpA/ClpB_AAA_lid"/>
</dbReference>
<evidence type="ECO:0000259" key="6">
    <source>
        <dbReference type="SMART" id="SM01086"/>
    </source>
</evidence>
<dbReference type="InterPro" id="IPR050130">
    <property type="entry name" value="ClpA_ClpB"/>
</dbReference>
<dbReference type="Pfam" id="PF10431">
    <property type="entry name" value="ClpB_D2-small"/>
    <property type="match status" value="1"/>
</dbReference>
<evidence type="ECO:0000313" key="8">
    <source>
        <dbReference type="Proteomes" id="UP000228921"/>
    </source>
</evidence>
<proteinExistence type="predicted"/>
<dbReference type="Gene3D" id="1.10.8.60">
    <property type="match status" value="2"/>
</dbReference>
<feature type="domain" description="AAA+ ATPase" evidence="5">
    <location>
        <begin position="199"/>
        <end position="328"/>
    </location>
</feature>
<dbReference type="InterPro" id="IPR003593">
    <property type="entry name" value="AAA+_ATPase"/>
</dbReference>
<dbReference type="FunFam" id="3.40.50.300:FF:000025">
    <property type="entry name" value="ATP-dependent Clp protease subunit"/>
    <property type="match status" value="1"/>
</dbReference>
<dbReference type="SUPFAM" id="SSF52540">
    <property type="entry name" value="P-loop containing nucleoside triphosphate hydrolases"/>
    <property type="match status" value="2"/>
</dbReference>
<feature type="domain" description="Clp ATPase C-terminal" evidence="6">
    <location>
        <begin position="642"/>
        <end position="733"/>
    </location>
</feature>
<evidence type="ECO:0000313" key="7">
    <source>
        <dbReference type="EMBL" id="PJF31707.1"/>
    </source>
</evidence>
<dbReference type="AlphaFoldDB" id="A0A2M8P2E1"/>
<dbReference type="InterPro" id="IPR003959">
    <property type="entry name" value="ATPase_AAA_core"/>
</dbReference>
<dbReference type="PRINTS" id="PR00300">
    <property type="entry name" value="CLPPROTEASEA"/>
</dbReference>
<dbReference type="Proteomes" id="UP000228921">
    <property type="component" value="Unassembled WGS sequence"/>
</dbReference>
<sequence length="739" mass="81083">MATLNPKLLSTDCAAVLNNAVDIIKSYGRRTIYPEATLLALIRTQNTAARRILELYKTQRGLDLDRLERSVRLAVESRRDVDGDLLFAAASGEKIGLSRQMIIALDEALSVAQAGNEMVIDTDHLLAVMADTKLSTSGLLRQFGLTPRAMTDLMAERIIKQKGAATADVVTEAQRGNVRPLYFRENLLRELINMLSQRINRHVILIGPEGVGKRSLAYSLGMLIAEGKGPIGLKKLVTIDEAALLDNPVQAVTNGLAQARGGILFIPRLERFFGGPVRSEFPRATPNVQKALLGDDPVILATSTQAEYDERLANASGVSGRVQLLRVPEPNDDEATAIIKVLAPHIAADYKVEITDDAIKSAVRLARRYMSPATPLPRSAEHLLHRAAAMVNVSRHAEVPTDGATPNDEVDAEDVTLAAAQMTGIPVAKLGQDERTRYASMVEHLHQRIIGQSEAVLAVSRAVKTARVGLKDPKRPIGSFLFLGPTGVGKTELAKALAEFMFGSEDAMLEIDMSEYMDESAVNKLIGAPPGYIGYEGGGQLTDRVRQQPYIVVLFDEVEKANSRVMDVLLQVLEAGRLTDGQGRTANFSEAVIILTSNLGHQYLQDTEITEEDREGIMEEVRSFFRPEFLNRLDDIVIFHMLSQSDLRAILDLMLKKEAKLAAERGLNLTFTEAAKDWMMAQNTTPEWGARPLRRIIARSVREPLADFLLTANPAFGTSITIDAEPNAEKLSFKVEERA</sequence>
<dbReference type="EMBL" id="PGTK01000002">
    <property type="protein sequence ID" value="PJF31707.1"/>
    <property type="molecule type" value="Genomic_DNA"/>
</dbReference>
<dbReference type="Pfam" id="PF07724">
    <property type="entry name" value="AAA_2"/>
    <property type="match status" value="1"/>
</dbReference>
<gene>
    <name evidence="7" type="ORF">CUN51_01845</name>
</gene>
<dbReference type="Gene3D" id="1.10.1780.10">
    <property type="entry name" value="Clp, N-terminal domain"/>
    <property type="match status" value="1"/>
</dbReference>
<dbReference type="SMART" id="SM01086">
    <property type="entry name" value="ClpB_D2-small"/>
    <property type="match status" value="1"/>
</dbReference>
<keyword evidence="3" id="KW-0067">ATP-binding</keyword>
<reference evidence="7 8" key="1">
    <citation type="submission" date="2017-11" db="EMBL/GenBank/DDBJ databases">
        <title>Evolution of Phototrophy in the Chloroflexi Phylum Driven by Horizontal Gene Transfer.</title>
        <authorList>
            <person name="Ward L.M."/>
            <person name="Hemp J."/>
            <person name="Shih P.M."/>
            <person name="Mcglynn S.E."/>
            <person name="Fischer W."/>
        </authorList>
    </citation>
    <scope>NUCLEOTIDE SEQUENCE [LARGE SCALE GENOMIC DNA]</scope>
    <source>
        <strain evidence="7">CP2_2F</strain>
    </source>
</reference>
<keyword evidence="4" id="KW-0143">Chaperone</keyword>
<dbReference type="GO" id="GO:0034605">
    <property type="term" value="P:cellular response to heat"/>
    <property type="evidence" value="ECO:0007669"/>
    <property type="project" value="TreeGrafter"/>
</dbReference>
<evidence type="ECO:0000256" key="3">
    <source>
        <dbReference type="ARBA" id="ARBA00022840"/>
    </source>
</evidence>
<dbReference type="GO" id="GO:0016887">
    <property type="term" value="F:ATP hydrolysis activity"/>
    <property type="evidence" value="ECO:0007669"/>
    <property type="project" value="InterPro"/>
</dbReference>
<dbReference type="Pfam" id="PF17871">
    <property type="entry name" value="AAA_lid_9"/>
    <property type="match status" value="1"/>
</dbReference>
<dbReference type="GO" id="GO:0005737">
    <property type="term" value="C:cytoplasm"/>
    <property type="evidence" value="ECO:0007669"/>
    <property type="project" value="TreeGrafter"/>
</dbReference>
<comment type="caution">
    <text evidence="7">The sequence shown here is derived from an EMBL/GenBank/DDBJ whole genome shotgun (WGS) entry which is preliminary data.</text>
</comment>
<evidence type="ECO:0000256" key="4">
    <source>
        <dbReference type="ARBA" id="ARBA00023186"/>
    </source>
</evidence>
<dbReference type="SUPFAM" id="SSF81923">
    <property type="entry name" value="Double Clp-N motif"/>
    <property type="match status" value="1"/>
</dbReference>
<evidence type="ECO:0000256" key="1">
    <source>
        <dbReference type="ARBA" id="ARBA00022737"/>
    </source>
</evidence>
<evidence type="ECO:0000256" key="2">
    <source>
        <dbReference type="ARBA" id="ARBA00022741"/>
    </source>
</evidence>
<dbReference type="InterPro" id="IPR027417">
    <property type="entry name" value="P-loop_NTPase"/>
</dbReference>
<protein>
    <recommendedName>
        <fullName evidence="9">Clp R domain-containing protein</fullName>
    </recommendedName>
</protein>
<name>A0A2M8P2E1_9CHLR</name>
<keyword evidence="1" id="KW-0677">Repeat</keyword>
<evidence type="ECO:0008006" key="9">
    <source>
        <dbReference type="Google" id="ProtNLM"/>
    </source>
</evidence>
<dbReference type="CDD" id="cd19499">
    <property type="entry name" value="RecA-like_ClpB_Hsp104-like"/>
    <property type="match status" value="1"/>
</dbReference>
<dbReference type="InterPro" id="IPR019489">
    <property type="entry name" value="Clp_ATPase_C"/>
</dbReference>
<keyword evidence="2" id="KW-0547">Nucleotide-binding</keyword>